<organism evidence="1 2">
    <name type="scientific">Raoultella planticola</name>
    <name type="common">Klebsiella planticola</name>
    <dbReference type="NCBI Taxonomy" id="575"/>
    <lineage>
        <taxon>Bacteria</taxon>
        <taxon>Pseudomonadati</taxon>
        <taxon>Pseudomonadota</taxon>
        <taxon>Gammaproteobacteria</taxon>
        <taxon>Enterobacterales</taxon>
        <taxon>Enterobacteriaceae</taxon>
        <taxon>Klebsiella/Raoultella group</taxon>
        <taxon>Raoultella</taxon>
    </lineage>
</organism>
<protein>
    <submittedName>
        <fullName evidence="1">Uncharacterized protein</fullName>
    </submittedName>
</protein>
<proteinExistence type="predicted"/>
<accession>A0A485CY37</accession>
<name>A0A485CY37_RAOPL</name>
<evidence type="ECO:0000313" key="1">
    <source>
        <dbReference type="EMBL" id="VFS89769.1"/>
    </source>
</evidence>
<dbReference type="EMBL" id="CAADJE010000037">
    <property type="protein sequence ID" value="VFS89769.1"/>
    <property type="molecule type" value="Genomic_DNA"/>
</dbReference>
<evidence type="ECO:0000313" key="2">
    <source>
        <dbReference type="Proteomes" id="UP000345637"/>
    </source>
</evidence>
<sequence>MPKALCQIQLLVVIDKAGNLPGIVDVHGQRFLIALILQGIRLHPLHKLVIVATACEHKGYYSDKDFFHSFAFDYPGPGGQIAPVNFIQFTGK</sequence>
<gene>
    <name evidence="1" type="ORF">NCTC12998_06765</name>
</gene>
<dbReference type="Proteomes" id="UP000345637">
    <property type="component" value="Unassembled WGS sequence"/>
</dbReference>
<reference evidence="1 2" key="1">
    <citation type="submission" date="2019-03" db="EMBL/GenBank/DDBJ databases">
        <authorList>
            <consortium name="Pathogen Informatics"/>
        </authorList>
    </citation>
    <scope>NUCLEOTIDE SEQUENCE [LARGE SCALE GENOMIC DNA]</scope>
    <source>
        <strain evidence="1 2">NCTC12998</strain>
    </source>
</reference>
<dbReference type="AlphaFoldDB" id="A0A485CY37"/>